<keyword evidence="2 5" id="KW-0812">Transmembrane</keyword>
<protein>
    <recommendedName>
        <fullName evidence="8">ABC transporter permease</fullName>
    </recommendedName>
</protein>
<evidence type="ECO:0008006" key="8">
    <source>
        <dbReference type="Google" id="ProtNLM"/>
    </source>
</evidence>
<feature type="transmembrane region" description="Helical" evidence="5">
    <location>
        <begin position="122"/>
        <end position="141"/>
    </location>
</feature>
<evidence type="ECO:0000256" key="4">
    <source>
        <dbReference type="ARBA" id="ARBA00023136"/>
    </source>
</evidence>
<dbReference type="EMBL" id="LVKI01000041">
    <property type="protein sequence ID" value="OAQ07106.1"/>
    <property type="molecule type" value="Genomic_DNA"/>
</dbReference>
<dbReference type="AlphaFoldDB" id="A0A179C432"/>
<dbReference type="GO" id="GO:0005886">
    <property type="term" value="C:plasma membrane"/>
    <property type="evidence" value="ECO:0007669"/>
    <property type="project" value="UniProtKB-ARBA"/>
</dbReference>
<name>A0A179C432_9LACO</name>
<evidence type="ECO:0000256" key="2">
    <source>
        <dbReference type="ARBA" id="ARBA00022692"/>
    </source>
</evidence>
<accession>A0A179C432</accession>
<dbReference type="OrthoDB" id="92887at2"/>
<dbReference type="Proteomes" id="UP000078520">
    <property type="component" value="Unassembled WGS sequence"/>
</dbReference>
<evidence type="ECO:0000256" key="5">
    <source>
        <dbReference type="SAM" id="Phobius"/>
    </source>
</evidence>
<proteinExistence type="predicted"/>
<feature type="transmembrane region" description="Helical" evidence="5">
    <location>
        <begin position="90"/>
        <end position="110"/>
    </location>
</feature>
<dbReference type="InterPro" id="IPR003339">
    <property type="entry name" value="ABC/ECF_trnsptr_transmembrane"/>
</dbReference>
<keyword evidence="3 5" id="KW-1133">Transmembrane helix</keyword>
<evidence type="ECO:0000313" key="6">
    <source>
        <dbReference type="EMBL" id="OAQ07106.1"/>
    </source>
</evidence>
<reference evidence="7" key="1">
    <citation type="submission" date="2016-03" db="EMBL/GenBank/DDBJ databases">
        <authorList>
            <person name="Johnson T.J."/>
            <person name="Youmans B."/>
            <person name="Case K."/>
            <person name="Noll S."/>
        </authorList>
    </citation>
    <scope>NUCLEOTIDE SEQUENCE [LARGE SCALE GENOMIC DNA]</scope>
    <source>
        <strain evidence="7">UMNLAv8</strain>
    </source>
</reference>
<sequence length="221" mass="24824">MKSTANPRLNPTIAVLLMLVLGLLLTFASKIWLNVVVFIGCLLYLSVCRVSFKKIGIALLIAFPFALGSWLSFVSFSHSFTSAWLYATRIYTYFSLGALVTLCYSLKTVLLSLHQHFHLSNTFVYGIFAAVGMVQNVKVQIKKIRIAANMHNQTLNWWNPMLYLKIIVSCLNWSDNLAVAMTLQGFSNDYPRTETYHDSISVSQWGLLILLVLICGGLAFL</sequence>
<feature type="transmembrane region" description="Helical" evidence="5">
    <location>
        <begin position="57"/>
        <end position="78"/>
    </location>
</feature>
<comment type="caution">
    <text evidence="6">The sequence shown here is derived from an EMBL/GenBank/DDBJ whole genome shotgun (WGS) entry which is preliminary data.</text>
</comment>
<feature type="transmembrane region" description="Helical" evidence="5">
    <location>
        <begin position="12"/>
        <end position="45"/>
    </location>
</feature>
<comment type="subcellular location">
    <subcellularLocation>
        <location evidence="1">Membrane</location>
        <topology evidence="1">Multi-pass membrane protein</topology>
    </subcellularLocation>
</comment>
<evidence type="ECO:0000256" key="1">
    <source>
        <dbReference type="ARBA" id="ARBA00004141"/>
    </source>
</evidence>
<feature type="transmembrane region" description="Helical" evidence="5">
    <location>
        <begin position="162"/>
        <end position="182"/>
    </location>
</feature>
<dbReference type="RefSeq" id="WP_064208773.1">
    <property type="nucleotide sequence ID" value="NZ_LVKC01000054.1"/>
</dbReference>
<organism evidence="6 7">
    <name type="scientific">Ligilactobacillus aviarius</name>
    <dbReference type="NCBI Taxonomy" id="1606"/>
    <lineage>
        <taxon>Bacteria</taxon>
        <taxon>Bacillati</taxon>
        <taxon>Bacillota</taxon>
        <taxon>Bacilli</taxon>
        <taxon>Lactobacillales</taxon>
        <taxon>Lactobacillaceae</taxon>
        <taxon>Ligilactobacillus</taxon>
    </lineage>
</organism>
<gene>
    <name evidence="6" type="ORF">A3O14_06720</name>
</gene>
<evidence type="ECO:0000256" key="3">
    <source>
        <dbReference type="ARBA" id="ARBA00022989"/>
    </source>
</evidence>
<keyword evidence="4 5" id="KW-0472">Membrane</keyword>
<feature type="transmembrane region" description="Helical" evidence="5">
    <location>
        <begin position="202"/>
        <end position="220"/>
    </location>
</feature>
<dbReference type="CDD" id="cd16914">
    <property type="entry name" value="EcfT"/>
    <property type="match status" value="1"/>
</dbReference>
<evidence type="ECO:0000313" key="7">
    <source>
        <dbReference type="Proteomes" id="UP000078520"/>
    </source>
</evidence>